<dbReference type="InterPro" id="IPR009061">
    <property type="entry name" value="DNA-bd_dom_put_sf"/>
</dbReference>
<reference evidence="3" key="1">
    <citation type="submission" date="2017-02" db="EMBL/GenBank/DDBJ databases">
        <authorList>
            <person name="Varghese N."/>
            <person name="Submissions S."/>
        </authorList>
    </citation>
    <scope>NUCLEOTIDE SEQUENCE [LARGE SCALE GENOMIC DNA]</scope>
    <source>
        <strain evidence="3">ATCC 35199</strain>
    </source>
</reference>
<feature type="domain" description="Helix-turn-helix" evidence="1">
    <location>
        <begin position="5"/>
        <end position="53"/>
    </location>
</feature>
<dbReference type="GO" id="GO:0003677">
    <property type="term" value="F:DNA binding"/>
    <property type="evidence" value="ECO:0007669"/>
    <property type="project" value="InterPro"/>
</dbReference>
<dbReference type="OrthoDB" id="26294at2"/>
<dbReference type="NCBIfam" id="TIGR01764">
    <property type="entry name" value="excise"/>
    <property type="match status" value="1"/>
</dbReference>
<dbReference type="EMBL" id="FUYN01000009">
    <property type="protein sequence ID" value="SKB70637.1"/>
    <property type="molecule type" value="Genomic_DNA"/>
</dbReference>
<name>A0A1T5DG83_9FIRM</name>
<proteinExistence type="predicted"/>
<dbReference type="Pfam" id="PF12728">
    <property type="entry name" value="HTH_17"/>
    <property type="match status" value="1"/>
</dbReference>
<organism evidence="2 3">
    <name type="scientific">Acetoanaerobium noterae</name>
    <dbReference type="NCBI Taxonomy" id="745369"/>
    <lineage>
        <taxon>Bacteria</taxon>
        <taxon>Bacillati</taxon>
        <taxon>Bacillota</taxon>
        <taxon>Clostridia</taxon>
        <taxon>Peptostreptococcales</taxon>
        <taxon>Filifactoraceae</taxon>
        <taxon>Acetoanaerobium</taxon>
    </lineage>
</organism>
<gene>
    <name evidence="2" type="ORF">SAMN02745120_2779</name>
</gene>
<dbReference type="AlphaFoldDB" id="A0A1T5DG83"/>
<dbReference type="SUPFAM" id="SSF46955">
    <property type="entry name" value="Putative DNA-binding domain"/>
    <property type="match status" value="1"/>
</dbReference>
<dbReference type="Gene3D" id="1.10.1660.10">
    <property type="match status" value="1"/>
</dbReference>
<dbReference type="RefSeq" id="WP_079590614.1">
    <property type="nucleotide sequence ID" value="NZ_FUYN01000009.1"/>
</dbReference>
<dbReference type="InterPro" id="IPR041657">
    <property type="entry name" value="HTH_17"/>
</dbReference>
<protein>
    <submittedName>
        <fullName evidence="2">DNA binding domain-containing protein, excisionase family</fullName>
    </submittedName>
</protein>
<dbReference type="InterPro" id="IPR010093">
    <property type="entry name" value="SinI_DNA-bd"/>
</dbReference>
<evidence type="ECO:0000259" key="1">
    <source>
        <dbReference type="Pfam" id="PF12728"/>
    </source>
</evidence>
<evidence type="ECO:0000313" key="3">
    <source>
        <dbReference type="Proteomes" id="UP000243406"/>
    </source>
</evidence>
<sequence length="154" mass="18052">MEQEFLTIDEAANILNVHPKTIRRYINSGKISAQKVAGSWRIYQDSINEYLGSCGVHHHQDDVSKDDFCIFMDSDYFNSEDTIQICTIVDYFVQDDQVKQLLKDVMDIVADYSMDKKKSRFNYVYDDTDNKMRLVFWGTPTYMEKIVSALKPYE</sequence>
<evidence type="ECO:0000313" key="2">
    <source>
        <dbReference type="EMBL" id="SKB70637.1"/>
    </source>
</evidence>
<dbReference type="Proteomes" id="UP000243406">
    <property type="component" value="Unassembled WGS sequence"/>
</dbReference>
<accession>A0A1T5DG83</accession>
<keyword evidence="3" id="KW-1185">Reference proteome</keyword>